<reference evidence="1 2" key="1">
    <citation type="submission" date="2017-02" db="EMBL/GenBank/DDBJ databases">
        <title>Complete genome sequence of the cold-active Pseudoalteromonas aliena strain EH1 isolated from Arctic seawater.</title>
        <authorList>
            <person name="Kim E."/>
            <person name="Heo E."/>
            <person name="Kim H."/>
            <person name="Kim D."/>
        </authorList>
    </citation>
    <scope>NUCLEOTIDE SEQUENCE [LARGE SCALE GENOMIC DNA]</scope>
    <source>
        <strain evidence="1 2">EH1</strain>
    </source>
</reference>
<dbReference type="AlphaFoldDB" id="A0A1Q2GVL9"/>
<protein>
    <submittedName>
        <fullName evidence="1">MxaD family protein</fullName>
    </submittedName>
</protein>
<dbReference type="STRING" id="247523.B0W48_04660"/>
<evidence type="ECO:0000313" key="1">
    <source>
        <dbReference type="EMBL" id="AQP99161.1"/>
    </source>
</evidence>
<sequence>MIFINIRQKIAATPEMVKSTLLDHAQLHRFFNAKFLLIKSQNSGEVAGGKGAIRQIQMSGLEFKEQIISADDNHIRYQIIGNKPVAMHQGDIYFSAAEDEVTPVTAITYCIQCAAPWWLPSFILKFFIEKDIVSALKKLNSHFKEQTI</sequence>
<dbReference type="Proteomes" id="UP000188243">
    <property type="component" value="Chromosome"/>
</dbReference>
<dbReference type="KEGG" id="paln:B0W48_04660"/>
<dbReference type="InterPro" id="IPR023393">
    <property type="entry name" value="START-like_dom_sf"/>
</dbReference>
<accession>A0A1Q2GVL9</accession>
<name>A0A1Q2GVL9_9GAMM</name>
<evidence type="ECO:0000313" key="2">
    <source>
        <dbReference type="Proteomes" id="UP000188243"/>
    </source>
</evidence>
<gene>
    <name evidence="1" type="ORF">B0W48_04660</name>
</gene>
<proteinExistence type="predicted"/>
<dbReference type="Gene3D" id="3.30.530.20">
    <property type="match status" value="1"/>
</dbReference>
<dbReference type="EMBL" id="CP019628">
    <property type="protein sequence ID" value="AQP99161.1"/>
    <property type="molecule type" value="Genomic_DNA"/>
</dbReference>
<dbReference type="CDD" id="cd07821">
    <property type="entry name" value="PYR_PYL_RCAR_like"/>
    <property type="match status" value="1"/>
</dbReference>
<dbReference type="SUPFAM" id="SSF55961">
    <property type="entry name" value="Bet v1-like"/>
    <property type="match status" value="1"/>
</dbReference>
<organism evidence="1 2">
    <name type="scientific">Pseudoalteromonas aliena</name>
    <dbReference type="NCBI Taxonomy" id="247523"/>
    <lineage>
        <taxon>Bacteria</taxon>
        <taxon>Pseudomonadati</taxon>
        <taxon>Pseudomonadota</taxon>
        <taxon>Gammaproteobacteria</taxon>
        <taxon>Alteromonadales</taxon>
        <taxon>Pseudoalteromonadaceae</taxon>
        <taxon>Pseudoalteromonas</taxon>
    </lineage>
</organism>
<dbReference type="RefSeq" id="WP_077535856.1">
    <property type="nucleotide sequence ID" value="NZ_CP019628.1"/>
</dbReference>